<evidence type="ECO:0000313" key="3">
    <source>
        <dbReference type="EMBL" id="URI10308.1"/>
    </source>
</evidence>
<organism evidence="3 4">
    <name type="scientific">Aquincola tertiaricarbonis</name>
    <dbReference type="NCBI Taxonomy" id="391953"/>
    <lineage>
        <taxon>Bacteria</taxon>
        <taxon>Pseudomonadati</taxon>
        <taxon>Pseudomonadota</taxon>
        <taxon>Betaproteobacteria</taxon>
        <taxon>Burkholderiales</taxon>
        <taxon>Sphaerotilaceae</taxon>
        <taxon>Aquincola</taxon>
    </lineage>
</organism>
<dbReference type="InterPro" id="IPR018961">
    <property type="entry name" value="DnaJ_homolog_subfam-C_membr-28"/>
</dbReference>
<evidence type="ECO:0000259" key="2">
    <source>
        <dbReference type="Pfam" id="PF09350"/>
    </source>
</evidence>
<name>A0ABY4SEY5_AQUTE</name>
<accession>A0ABY4SEY5</accession>
<protein>
    <submittedName>
        <fullName evidence="3">DUF1992 domain-containing protein</fullName>
    </submittedName>
</protein>
<dbReference type="EMBL" id="CP097636">
    <property type="protein sequence ID" value="URI10308.1"/>
    <property type="molecule type" value="Genomic_DNA"/>
</dbReference>
<sequence length="124" mass="14115">MKPQPPKPTQAEREAELRSLDERIGEALRADSAELRASPAWGKPLPDTGDAQVPQELRMAFKLLKNSGNVPTEVGLMQELQAWRDELFRLPADSPEAEPLRRRIAERQLLIQVRIERLARTRSL</sequence>
<feature type="region of interest" description="Disordered" evidence="1">
    <location>
        <begin position="28"/>
        <end position="51"/>
    </location>
</feature>
<dbReference type="RefSeq" id="WP_250198512.1">
    <property type="nucleotide sequence ID" value="NZ_CP097636.1"/>
</dbReference>
<evidence type="ECO:0000313" key="4">
    <source>
        <dbReference type="Proteomes" id="UP001056201"/>
    </source>
</evidence>
<evidence type="ECO:0000256" key="1">
    <source>
        <dbReference type="SAM" id="MobiDB-lite"/>
    </source>
</evidence>
<dbReference type="Proteomes" id="UP001056201">
    <property type="component" value="Chromosome 2"/>
</dbReference>
<reference evidence="3" key="1">
    <citation type="submission" date="2022-05" db="EMBL/GenBank/DDBJ databases">
        <title>An RpoN-dependent PEP-CTERM gene is involved in floc formation of an Aquincola tertiaricarbonis strain.</title>
        <authorList>
            <person name="Qiu D."/>
            <person name="Xia M."/>
        </authorList>
    </citation>
    <scope>NUCLEOTIDE SEQUENCE</scope>
    <source>
        <strain evidence="3">RN12</strain>
    </source>
</reference>
<proteinExistence type="predicted"/>
<feature type="domain" description="DnaJ homologue subfamily C member 28 conserved" evidence="2">
    <location>
        <begin position="21"/>
        <end position="86"/>
    </location>
</feature>
<keyword evidence="4" id="KW-1185">Reference proteome</keyword>
<gene>
    <name evidence="3" type="ORF">MW290_14930</name>
</gene>
<dbReference type="Pfam" id="PF09350">
    <property type="entry name" value="DJC28_CD"/>
    <property type="match status" value="1"/>
</dbReference>